<dbReference type="GO" id="GO:0009381">
    <property type="term" value="F:excinuclease ABC activity"/>
    <property type="evidence" value="ECO:0007669"/>
    <property type="project" value="InterPro"/>
</dbReference>
<dbReference type="Gene3D" id="3.30.420.340">
    <property type="entry name" value="UvrC, RNAse H endonuclease domain"/>
    <property type="match status" value="1"/>
</dbReference>
<dbReference type="GO" id="GO:0009380">
    <property type="term" value="C:excinuclease repair complex"/>
    <property type="evidence" value="ECO:0007669"/>
    <property type="project" value="TreeGrafter"/>
</dbReference>
<reference evidence="2 3" key="1">
    <citation type="journal article" date="2015" name="Nature">
        <title>rRNA introns, odd ribosomes, and small enigmatic genomes across a large radiation of phyla.</title>
        <authorList>
            <person name="Brown C.T."/>
            <person name="Hug L.A."/>
            <person name="Thomas B.C."/>
            <person name="Sharon I."/>
            <person name="Castelle C.J."/>
            <person name="Singh A."/>
            <person name="Wilkins M.J."/>
            <person name="Williams K.H."/>
            <person name="Banfield J.F."/>
        </authorList>
    </citation>
    <scope>NUCLEOTIDE SEQUENCE [LARGE SCALE GENOMIC DNA]</scope>
</reference>
<dbReference type="InterPro" id="IPR035901">
    <property type="entry name" value="GIY-YIG_endonuc_sf"/>
</dbReference>
<feature type="domain" description="UvrC family homology region profile" evidence="1">
    <location>
        <begin position="199"/>
        <end position="295"/>
    </location>
</feature>
<dbReference type="InterPro" id="IPR036876">
    <property type="entry name" value="UVR_dom_sf"/>
</dbReference>
<dbReference type="PANTHER" id="PTHR30562:SF1">
    <property type="entry name" value="UVRABC SYSTEM PROTEIN C"/>
    <property type="match status" value="1"/>
</dbReference>
<name>A0A0G0CNK7_9BACT</name>
<organism evidence="2 3">
    <name type="scientific">Candidatus Woesebacteria bacterium GW2011_GWB1_33_22</name>
    <dbReference type="NCBI Taxonomy" id="1618566"/>
    <lineage>
        <taxon>Bacteria</taxon>
        <taxon>Candidatus Woeseibacteriota</taxon>
    </lineage>
</organism>
<dbReference type="Pfam" id="PF08459">
    <property type="entry name" value="UvrC_RNaseH_dom"/>
    <property type="match status" value="1"/>
</dbReference>
<evidence type="ECO:0000313" key="2">
    <source>
        <dbReference type="EMBL" id="KKP44992.1"/>
    </source>
</evidence>
<protein>
    <submittedName>
        <fullName evidence="2">Excinuclease ABC C subunit domain protein</fullName>
    </submittedName>
</protein>
<dbReference type="InterPro" id="IPR001162">
    <property type="entry name" value="UvrC_RNase_H_dom"/>
</dbReference>
<gene>
    <name evidence="2" type="ORF">UR35_C0004G0024</name>
</gene>
<accession>A0A0G0CNK7</accession>
<dbReference type="SUPFAM" id="SSF46600">
    <property type="entry name" value="C-terminal UvrC-binding domain of UvrB"/>
    <property type="match status" value="1"/>
</dbReference>
<dbReference type="PANTHER" id="PTHR30562">
    <property type="entry name" value="UVRC/OXIDOREDUCTASE"/>
    <property type="match status" value="1"/>
</dbReference>
<dbReference type="EMBL" id="LBOW01000004">
    <property type="protein sequence ID" value="KKP44992.1"/>
    <property type="molecule type" value="Genomic_DNA"/>
</dbReference>
<dbReference type="Proteomes" id="UP000034778">
    <property type="component" value="Unassembled WGS sequence"/>
</dbReference>
<dbReference type="STRING" id="1618566.UR35_C0004G0024"/>
<dbReference type="AlphaFoldDB" id="A0A0G0CNK7"/>
<comment type="caution">
    <text evidence="2">The sequence shown here is derived from an EMBL/GenBank/DDBJ whole genome shotgun (WGS) entry which is preliminary data.</text>
</comment>
<dbReference type="InterPro" id="IPR038476">
    <property type="entry name" value="UvrC_RNase_H_dom_sf"/>
</dbReference>
<sequence>MVEEADKITFIQVTSDLESLLLESYLIKTWKPKYNILLKDDKHALYIVITKEEFPRVLAVRKLYAIPYNLYASFGPFPNSTNVKTILKLIRRVFPFSDHKLAKKPCLYSHLGLCNPCPNTAINNILYKQNIRNIKLILSRKFNTLRKLLEKEMNALSKLERYEEAKLIRDKIQALDYITQGRIQTESFIKNPNLTQDIRNEELENLSKLINIKKLRRIECFDVAHLSGSSATASMIVFIDGVAEKSEYKHFKIRQLKGQSDYDSMREVAIRRIKHLNDWGKPNLIIVDGGLGQVKIFDKEFKKIKIPVVGIAKNPDRLVFVNGNKIKLQGLTLQLISRIRDEAHRFARRYHHLLVTKNLLS</sequence>
<evidence type="ECO:0000259" key="1">
    <source>
        <dbReference type="PROSITE" id="PS50165"/>
    </source>
</evidence>
<dbReference type="InterPro" id="IPR001943">
    <property type="entry name" value="UVR_dom"/>
</dbReference>
<proteinExistence type="predicted"/>
<dbReference type="SUPFAM" id="SSF82771">
    <property type="entry name" value="GIY-YIG endonuclease"/>
    <property type="match status" value="1"/>
</dbReference>
<dbReference type="Gene3D" id="3.40.1440.10">
    <property type="entry name" value="GIY-YIG endonuclease"/>
    <property type="match status" value="1"/>
</dbReference>
<dbReference type="InterPro" id="IPR050066">
    <property type="entry name" value="UvrABC_protein_C"/>
</dbReference>
<dbReference type="PROSITE" id="PS50165">
    <property type="entry name" value="UVRC"/>
    <property type="match status" value="1"/>
</dbReference>
<dbReference type="PATRIC" id="fig|1618566.3.peg.459"/>
<evidence type="ECO:0000313" key="3">
    <source>
        <dbReference type="Proteomes" id="UP000034778"/>
    </source>
</evidence>
<dbReference type="GO" id="GO:0006974">
    <property type="term" value="P:DNA damage response"/>
    <property type="evidence" value="ECO:0007669"/>
    <property type="project" value="TreeGrafter"/>
</dbReference>
<dbReference type="Pfam" id="PF02151">
    <property type="entry name" value="UVR"/>
    <property type="match status" value="1"/>
</dbReference>